<name>A0ABT5M4Q6_9GAMM</name>
<evidence type="ECO:0000313" key="2">
    <source>
        <dbReference type="Proteomes" id="UP001214757"/>
    </source>
</evidence>
<evidence type="ECO:0000313" key="1">
    <source>
        <dbReference type="EMBL" id="MDC9622659.1"/>
    </source>
</evidence>
<dbReference type="EMBL" id="JAQRFO010000030">
    <property type="protein sequence ID" value="MDC9622659.1"/>
    <property type="molecule type" value="Genomic_DNA"/>
</dbReference>
<sequence length="213" mass="24628">MTEDKTCYIKYSSSTEDLDENGSTQLLSVTVLKDDEPHYSYQVEKFNDKFWNETPFRESNNCYAYACNIKIPASRKWPHPGYHPGYNGLDCQPPTDDVQLLEGINNDKIIKIKNDMIPPDEDYPVWRVGLASGYAGKNGEEWSYHFYREVLYGNKTCWSHKNGSGKAEILDFIINPEDPEDLEDLKNHAKKLGYTKWHGLFLVPPICIYGPRY</sequence>
<comment type="caution">
    <text evidence="1">The sequence shown here is derived from an EMBL/GenBank/DDBJ whole genome shotgun (WGS) entry which is preliminary data.</text>
</comment>
<protein>
    <submittedName>
        <fullName evidence="1">Uncharacterized protein</fullName>
    </submittedName>
</protein>
<dbReference type="Proteomes" id="UP001214757">
    <property type="component" value="Unassembled WGS sequence"/>
</dbReference>
<organism evidence="1 2">
    <name type="scientific">Xenorhabdus aichiensis</name>
    <dbReference type="NCBI Taxonomy" id="3025874"/>
    <lineage>
        <taxon>Bacteria</taxon>
        <taxon>Pseudomonadati</taxon>
        <taxon>Pseudomonadota</taxon>
        <taxon>Gammaproteobacteria</taxon>
        <taxon>Enterobacterales</taxon>
        <taxon>Morganellaceae</taxon>
        <taxon>Xenorhabdus</taxon>
    </lineage>
</organism>
<accession>A0ABT5M4Q6</accession>
<dbReference type="RefSeq" id="WP_273580226.1">
    <property type="nucleotide sequence ID" value="NZ_JAQRFO010000030.1"/>
</dbReference>
<keyword evidence="2" id="KW-1185">Reference proteome</keyword>
<gene>
    <name evidence="1" type="ORF">PSI22_13695</name>
</gene>
<proteinExistence type="predicted"/>
<reference evidence="1 2" key="1">
    <citation type="submission" date="2023-02" db="EMBL/GenBank/DDBJ databases">
        <title>Entomopathogenic bacteria.</title>
        <authorList>
            <person name="Machado R.A."/>
        </authorList>
    </citation>
    <scope>NUCLEOTIDE SEQUENCE [LARGE SCALE GENOMIC DNA]</scope>
    <source>
        <strain evidence="1 2">XENO-7</strain>
    </source>
</reference>